<dbReference type="GO" id="GO:0007165">
    <property type="term" value="P:signal transduction"/>
    <property type="evidence" value="ECO:0007669"/>
    <property type="project" value="InterPro"/>
</dbReference>
<dbReference type="Pfam" id="PF01584">
    <property type="entry name" value="CheW"/>
    <property type="match status" value="1"/>
</dbReference>
<accession>A0A7C3KBT1</accession>
<organism evidence="2">
    <name type="scientific">Oscillatoriales cyanobacterium SpSt-418</name>
    <dbReference type="NCBI Taxonomy" id="2282169"/>
    <lineage>
        <taxon>Bacteria</taxon>
        <taxon>Bacillati</taxon>
        <taxon>Cyanobacteriota</taxon>
        <taxon>Cyanophyceae</taxon>
        <taxon>Oscillatoriophycideae</taxon>
        <taxon>Oscillatoriales</taxon>
    </lineage>
</organism>
<name>A0A7C3KBT1_9CYAN</name>
<dbReference type="PROSITE" id="PS50851">
    <property type="entry name" value="CHEW"/>
    <property type="match status" value="1"/>
</dbReference>
<gene>
    <name evidence="2" type="ORF">ENR64_02375</name>
</gene>
<dbReference type="EMBL" id="DSRU01000038">
    <property type="protein sequence ID" value="HFM96610.1"/>
    <property type="molecule type" value="Genomic_DNA"/>
</dbReference>
<proteinExistence type="predicted"/>
<feature type="domain" description="CheW-like" evidence="1">
    <location>
        <begin position="18"/>
        <end position="173"/>
    </location>
</feature>
<comment type="caution">
    <text evidence="2">The sequence shown here is derived from an EMBL/GenBank/DDBJ whole genome shotgun (WGS) entry which is preliminary data.</text>
</comment>
<dbReference type="AlphaFoldDB" id="A0A7C3KBT1"/>
<protein>
    <submittedName>
        <fullName evidence="2">Chemotaxis protein CheW</fullName>
    </submittedName>
</protein>
<sequence length="181" mass="19657">MAIPLSPRALRTKAIEPTQQLLVFSLRQEQFALPLAVVQQVVPVDRLYGNPSGAAMGFTLTQGREIPVIPICQRIFGNVWQAEELGDRSELSTPRETASYLVLVQNLHSETVGLPLSCLPTLQRVPKSAFKPLSATYLSEGDIRCVVGLVVLTSEESPIFLLSLTQLLEPKAALLPGQAGL</sequence>
<dbReference type="GO" id="GO:0006935">
    <property type="term" value="P:chemotaxis"/>
    <property type="evidence" value="ECO:0007669"/>
    <property type="project" value="InterPro"/>
</dbReference>
<evidence type="ECO:0000313" key="2">
    <source>
        <dbReference type="EMBL" id="HFM96610.1"/>
    </source>
</evidence>
<dbReference type="InterPro" id="IPR002545">
    <property type="entry name" value="CheW-lke_dom"/>
</dbReference>
<evidence type="ECO:0000259" key="1">
    <source>
        <dbReference type="PROSITE" id="PS50851"/>
    </source>
</evidence>
<dbReference type="SUPFAM" id="SSF50341">
    <property type="entry name" value="CheW-like"/>
    <property type="match status" value="1"/>
</dbReference>
<dbReference type="InterPro" id="IPR036061">
    <property type="entry name" value="CheW-like_dom_sf"/>
</dbReference>
<reference evidence="2" key="1">
    <citation type="journal article" date="2020" name="mSystems">
        <title>Genome- and Community-Level Interaction Insights into Carbon Utilization and Element Cycling Functions of Hydrothermarchaeota in Hydrothermal Sediment.</title>
        <authorList>
            <person name="Zhou Z."/>
            <person name="Liu Y."/>
            <person name="Xu W."/>
            <person name="Pan J."/>
            <person name="Luo Z.H."/>
            <person name="Li M."/>
        </authorList>
    </citation>
    <scope>NUCLEOTIDE SEQUENCE [LARGE SCALE GENOMIC DNA]</scope>
    <source>
        <strain evidence="2">SpSt-418</strain>
    </source>
</reference>